<proteinExistence type="predicted"/>
<evidence type="ECO:0000313" key="1">
    <source>
        <dbReference type="Proteomes" id="UP000887576"/>
    </source>
</evidence>
<dbReference type="WBParaSite" id="JU765_v2.g17011.t2">
    <property type="protein sequence ID" value="JU765_v2.g17011.t2"/>
    <property type="gene ID" value="JU765_v2.g17011"/>
</dbReference>
<accession>A0AC34QJZ1</accession>
<dbReference type="Proteomes" id="UP000887576">
    <property type="component" value="Unplaced"/>
</dbReference>
<organism evidence="1 2">
    <name type="scientific">Panagrolaimus sp. JU765</name>
    <dbReference type="NCBI Taxonomy" id="591449"/>
    <lineage>
        <taxon>Eukaryota</taxon>
        <taxon>Metazoa</taxon>
        <taxon>Ecdysozoa</taxon>
        <taxon>Nematoda</taxon>
        <taxon>Chromadorea</taxon>
        <taxon>Rhabditida</taxon>
        <taxon>Tylenchina</taxon>
        <taxon>Panagrolaimomorpha</taxon>
        <taxon>Panagrolaimoidea</taxon>
        <taxon>Panagrolaimidae</taxon>
        <taxon>Panagrolaimus</taxon>
    </lineage>
</organism>
<sequence length="1326" mass="150570">MLKATQAVIEFVIRSIKPPPPALELAICSPHVSPASTYAQSILNDFRIVFGVPKYRTPKPRIAKRRFGYTRLLHPEENLVTCKGCGFSHHVTTICGVCYEKVRDVTNAIKREMMKYNPYLNERQDKQIVVKFEGEPEIQTKPSQRVVEVPRDRPSCKSILLYPPQMWWNHSSGNDLDSPVVSDFIERLRLLPSDYAMPHSQEVSRRIRIYTPHQDTKFCSNEISTCKYNAISFLPRFLLEQFRRYSNIFFLVIALLQQIPDVSPTGRYNTAVPFLIIMSVSALKEIFEDIKRRRMDYLVNNYMTTVLKNGKWTEIEWKNVQVGDIVKISDGHVFPADIVLLSSSEPHGIAYIETSSLDGETNLKIRQAPKISVEYNTKEKLGLMNAEVECEGPNKDVGSFAGTLIIGNIKYALKSNELLLRGARLKNTRWIYGAVIYTGHDAKLLKNSKTAPLKKSTIDMITNNRIIFLFFVLVALALICGGGAEIYDEFFLTNAWYLGKIGDANFAWNVLTFFILYNNLIPISLQVTLELVRFFQASYINNDIQMYDEESDTAANARTSNLNEELGQVEYIMTDKTGTLTRNVMKFKRCSVLGVNYGDDTNESFVDERLIKNMQEDQTTEAVISHFLTLMAICHTVVPEEKEDGKLLYQGSSPDEAALVEAASTMGIIFEAREPDHLVVNKLGTRMKFELLHTLEFNSDRKRMSVIVKSDEGYVLYSKGADNIIMERLRPRQEKFVSVADQHLREYAHNGYRTLCFAYRPLNENTYQNWSERYMKATTAVPKDEGLIAKLEEEMERDMTFLGATAIEDKLQIYVPETIVSLKAAGIKIWMLTGDKKETAINIAQSSALIDDDTQIFIIQTGGDLYNVKPGGNENYAIVINGNAVKDIIANESREFVDNIILRSHSVVCYRMTPSQKAEIVEMVQKASKGVVLAIGDGANDVAMIQAANVGIGITGEEGLRAASSSDYSIAQFHFLRRLLLVHGAWNHDRTVKVILYSFYKNICLYIIELWFAFFSAFSGQTIFDRWTIAFFNLVFTAFPPIMIGLFDHPVSARTMLENPHLYRSFQERSFSNKIFGLWVALAIWHSLLLFFLTYAIMQQSVLWQSGHVGGWLMLGCSAYTYVVVTVCLKALLEADTWTWILIFFCIGSIISWFVFMMIYSVTWPWIPIGADMCGMAWIMMSSYTFWLGLLFVPITTLFSDYIIKSLQTSLFPTPRDLMIRKEKSMKQQNVHEIIVNKDDVSFELDDDPVINPSSSTISPPNAEQTQLRNASHPEYDYENQALIDSPLSSIINGAYTNPGIVEDIELGTANHSAKFQRSAFVDSPV</sequence>
<evidence type="ECO:0000313" key="2">
    <source>
        <dbReference type="WBParaSite" id="JU765_v2.g17011.t2"/>
    </source>
</evidence>
<reference evidence="2" key="1">
    <citation type="submission" date="2022-11" db="UniProtKB">
        <authorList>
            <consortium name="WormBaseParasite"/>
        </authorList>
    </citation>
    <scope>IDENTIFICATION</scope>
</reference>
<protein>
    <submittedName>
        <fullName evidence="2">Phospholipid-transporting ATPase</fullName>
    </submittedName>
</protein>
<name>A0AC34QJZ1_9BILA</name>